<organism evidence="1 2">
    <name type="scientific">Paramecium sonneborni</name>
    <dbReference type="NCBI Taxonomy" id="65129"/>
    <lineage>
        <taxon>Eukaryota</taxon>
        <taxon>Sar</taxon>
        <taxon>Alveolata</taxon>
        <taxon>Ciliophora</taxon>
        <taxon>Intramacronucleata</taxon>
        <taxon>Oligohymenophorea</taxon>
        <taxon>Peniculida</taxon>
        <taxon>Parameciidae</taxon>
        <taxon>Paramecium</taxon>
    </lineage>
</organism>
<reference evidence="1" key="1">
    <citation type="submission" date="2021-01" db="EMBL/GenBank/DDBJ databases">
        <authorList>
            <consortium name="Genoscope - CEA"/>
            <person name="William W."/>
        </authorList>
    </citation>
    <scope>NUCLEOTIDE SEQUENCE</scope>
</reference>
<name>A0A8S1RT00_9CILI</name>
<dbReference type="Proteomes" id="UP000692954">
    <property type="component" value="Unassembled WGS sequence"/>
</dbReference>
<evidence type="ECO:0000313" key="2">
    <source>
        <dbReference type="Proteomes" id="UP000692954"/>
    </source>
</evidence>
<dbReference type="EMBL" id="CAJJDN010000268">
    <property type="protein sequence ID" value="CAD8130175.1"/>
    <property type="molecule type" value="Genomic_DNA"/>
</dbReference>
<accession>A0A8S1RT00</accession>
<sequence length="205" mass="24393">MNKELENLLLFFFESYYHSRNCSKKQIEEKLKQFELKFYQSKNKRIQIHIDEQFRKLDLKSIIHEIESFKESKGFSNQSTKIPISQSYYLNPEEQDFNCQIESKEFKLIKPKFQDNRSNLQTITQSPNFSNDIAVSDEVNKLTPISSSSTSSRNIVKLNHNYNIKSNQQQKLNYTYTTYKLINKSIKIIKQNEVQKYSKIKTADF</sequence>
<protein>
    <submittedName>
        <fullName evidence="1">Uncharacterized protein</fullName>
    </submittedName>
</protein>
<comment type="caution">
    <text evidence="1">The sequence shown here is derived from an EMBL/GenBank/DDBJ whole genome shotgun (WGS) entry which is preliminary data.</text>
</comment>
<evidence type="ECO:0000313" key="1">
    <source>
        <dbReference type="EMBL" id="CAD8130175.1"/>
    </source>
</evidence>
<proteinExistence type="predicted"/>
<keyword evidence="2" id="KW-1185">Reference proteome</keyword>
<gene>
    <name evidence="1" type="ORF">PSON_ATCC_30995.1.T2680001</name>
</gene>
<dbReference type="AlphaFoldDB" id="A0A8S1RT00"/>